<keyword evidence="2" id="KW-1185">Reference proteome</keyword>
<dbReference type="OrthoDB" id="9914169at2"/>
<dbReference type="RefSeq" id="WP_090797165.1">
    <property type="nucleotide sequence ID" value="NZ_FMYI01000013.1"/>
</dbReference>
<dbReference type="EMBL" id="FMYI01000013">
    <property type="protein sequence ID" value="SDC60473.1"/>
    <property type="molecule type" value="Genomic_DNA"/>
</dbReference>
<dbReference type="Proteomes" id="UP000242949">
    <property type="component" value="Unassembled WGS sequence"/>
</dbReference>
<accession>A0A1G6MY58</accession>
<gene>
    <name evidence="1" type="ORF">SAMN05421734_1138</name>
</gene>
<name>A0A1G6MY58_9BACI</name>
<sequence length="165" mass="19935">MKEDARLILGCRQCKDRYEITGGFIQMPSHIMFLTAYYNQHLDQLFHDDFYCPICENTFFITPMIYDYANTFDDKPYHTEIQEMYIRFVNEKFDVSVRVDKSPKQLEDEVHQKHGHKGGNDTLPTQEDIELMQRYAKDYRRFDWIVRLESSQLDQPMDQLMQHFN</sequence>
<reference evidence="2" key="1">
    <citation type="submission" date="2016-09" db="EMBL/GenBank/DDBJ databases">
        <authorList>
            <person name="Varghese N."/>
            <person name="Submissions S."/>
        </authorList>
    </citation>
    <scope>NUCLEOTIDE SEQUENCE [LARGE SCALE GENOMIC DNA]</scope>
    <source>
        <strain evidence="2">S5</strain>
    </source>
</reference>
<evidence type="ECO:0008006" key="3">
    <source>
        <dbReference type="Google" id="ProtNLM"/>
    </source>
</evidence>
<proteinExistence type="predicted"/>
<protein>
    <recommendedName>
        <fullName evidence="3">CpXC protein</fullName>
    </recommendedName>
</protein>
<evidence type="ECO:0000313" key="1">
    <source>
        <dbReference type="EMBL" id="SDC60473.1"/>
    </source>
</evidence>
<organism evidence="1 2">
    <name type="scientific">Pelagirhabdus alkalitolerans</name>
    <dbReference type="NCBI Taxonomy" id="1612202"/>
    <lineage>
        <taxon>Bacteria</taxon>
        <taxon>Bacillati</taxon>
        <taxon>Bacillota</taxon>
        <taxon>Bacilli</taxon>
        <taxon>Bacillales</taxon>
        <taxon>Bacillaceae</taxon>
        <taxon>Pelagirhabdus</taxon>
    </lineage>
</organism>
<evidence type="ECO:0000313" key="2">
    <source>
        <dbReference type="Proteomes" id="UP000242949"/>
    </source>
</evidence>
<dbReference type="AlphaFoldDB" id="A0A1G6MY58"/>